<sequence length="385" mass="40717">MAIWFIFALMTGLAIAAVLWPLSRRQASSPPQVDERRFYEQRLAEIDRDLAAGFIGPAEAEAARAEAARRLLAESRAAAGDAAGARAAAGDSEYALRRRRAASAIALSAIPLLTLAIYGAVGSPDLPSLPVAERQAAPLSSLREDELVARMERRLAARPDDGEGWELIAPVYQRLGRASDAVSAWAKALRLRGETPQRLARYGEALVIDAGGVVGAPARQAFEKALAAEPGAPMPRYYLAIARAQDGDVDGALAAFRALLADAPADASWRGAVAERMRRLERRAAAGAIAAAPEEEQKAAIASMVEGLAARLRQNPDDPDGWIMLVRSWLVLGRKEEAAAAIRDARAALAGRPEALAAIDRLQAEAEKASAPDAVPAVPASPKSP</sequence>
<comment type="subcellular location">
    <subcellularLocation>
        <location evidence="1">Cell envelope</location>
    </subcellularLocation>
</comment>
<dbReference type="NCBIfam" id="TIGR03142">
    <property type="entry name" value="cytochro_ccmI"/>
    <property type="match status" value="1"/>
</dbReference>
<keyword evidence="5" id="KW-0472">Membrane</keyword>
<evidence type="ECO:0000256" key="4">
    <source>
        <dbReference type="ARBA" id="ARBA00022803"/>
    </source>
</evidence>
<proteinExistence type="predicted"/>
<name>A0ABV7LF55_9HYPH</name>
<reference evidence="8" key="1">
    <citation type="journal article" date="2019" name="Int. J. Syst. Evol. Microbiol.">
        <title>The Global Catalogue of Microorganisms (GCM) 10K type strain sequencing project: providing services to taxonomists for standard genome sequencing and annotation.</title>
        <authorList>
            <consortium name="The Broad Institute Genomics Platform"/>
            <consortium name="The Broad Institute Genome Sequencing Center for Infectious Disease"/>
            <person name="Wu L."/>
            <person name="Ma J."/>
        </authorList>
    </citation>
    <scope>NUCLEOTIDE SEQUENCE [LARGE SCALE GENOMIC DNA]</scope>
    <source>
        <strain evidence="8">CCM 7941</strain>
    </source>
</reference>
<dbReference type="InterPro" id="IPR017560">
    <property type="entry name" value="Cyt_c_biogenesis_CcmI"/>
</dbReference>
<keyword evidence="8" id="KW-1185">Reference proteome</keyword>
<dbReference type="Proteomes" id="UP001595536">
    <property type="component" value="Unassembled WGS sequence"/>
</dbReference>
<dbReference type="SUPFAM" id="SSF48452">
    <property type="entry name" value="TPR-like"/>
    <property type="match status" value="1"/>
</dbReference>
<feature type="domain" description="Cytochrome c-type biogenesis protein H TPR" evidence="6">
    <location>
        <begin position="135"/>
        <end position="266"/>
    </location>
</feature>
<dbReference type="Pfam" id="PF23914">
    <property type="entry name" value="TPR_CcmH_CycH"/>
    <property type="match status" value="1"/>
</dbReference>
<evidence type="ECO:0000256" key="3">
    <source>
        <dbReference type="ARBA" id="ARBA00022748"/>
    </source>
</evidence>
<keyword evidence="5" id="KW-1133">Transmembrane helix</keyword>
<evidence type="ECO:0000256" key="5">
    <source>
        <dbReference type="SAM" id="Phobius"/>
    </source>
</evidence>
<evidence type="ECO:0000259" key="6">
    <source>
        <dbReference type="Pfam" id="PF23914"/>
    </source>
</evidence>
<protein>
    <submittedName>
        <fullName evidence="7">C-type cytochrome biogenesis protein CcmI</fullName>
    </submittedName>
</protein>
<organism evidence="7 8">
    <name type="scientific">Camelimonas abortus</name>
    <dbReference type="NCBI Taxonomy" id="1017184"/>
    <lineage>
        <taxon>Bacteria</taxon>
        <taxon>Pseudomonadati</taxon>
        <taxon>Pseudomonadota</taxon>
        <taxon>Alphaproteobacteria</taxon>
        <taxon>Hyphomicrobiales</taxon>
        <taxon>Chelatococcaceae</taxon>
        <taxon>Camelimonas</taxon>
    </lineage>
</organism>
<keyword evidence="4" id="KW-0802">TPR repeat</keyword>
<dbReference type="InterPro" id="IPR051263">
    <property type="entry name" value="C-type_cytochrome_biogenesis"/>
</dbReference>
<comment type="caution">
    <text evidence="7">The sequence shown here is derived from an EMBL/GenBank/DDBJ whole genome shotgun (WGS) entry which is preliminary data.</text>
</comment>
<keyword evidence="3" id="KW-0201">Cytochrome c-type biogenesis</keyword>
<dbReference type="PANTHER" id="PTHR47870">
    <property type="entry name" value="CYTOCHROME C-TYPE BIOGENESIS PROTEIN CCMH"/>
    <property type="match status" value="1"/>
</dbReference>
<dbReference type="PANTHER" id="PTHR47870:SF1">
    <property type="entry name" value="CYTOCHROME C-TYPE BIOGENESIS PROTEIN CCMH"/>
    <property type="match status" value="1"/>
</dbReference>
<dbReference type="InterPro" id="IPR056413">
    <property type="entry name" value="TPR_CcmH_CycH"/>
</dbReference>
<feature type="transmembrane region" description="Helical" evidence="5">
    <location>
        <begin position="101"/>
        <end position="121"/>
    </location>
</feature>
<dbReference type="RefSeq" id="WP_376830221.1">
    <property type="nucleotide sequence ID" value="NZ_JBHLWR010000006.1"/>
</dbReference>
<keyword evidence="2" id="KW-0677">Repeat</keyword>
<keyword evidence="5" id="KW-0812">Transmembrane</keyword>
<evidence type="ECO:0000313" key="8">
    <source>
        <dbReference type="Proteomes" id="UP001595536"/>
    </source>
</evidence>
<evidence type="ECO:0000313" key="7">
    <source>
        <dbReference type="EMBL" id="MFC3266535.1"/>
    </source>
</evidence>
<dbReference type="Gene3D" id="1.25.40.10">
    <property type="entry name" value="Tetratricopeptide repeat domain"/>
    <property type="match status" value="2"/>
</dbReference>
<dbReference type="EMBL" id="JBHRUV010000045">
    <property type="protein sequence ID" value="MFC3266535.1"/>
    <property type="molecule type" value="Genomic_DNA"/>
</dbReference>
<evidence type="ECO:0000256" key="2">
    <source>
        <dbReference type="ARBA" id="ARBA00022737"/>
    </source>
</evidence>
<feature type="transmembrane region" description="Helical" evidence="5">
    <location>
        <begin position="6"/>
        <end position="22"/>
    </location>
</feature>
<dbReference type="InterPro" id="IPR011990">
    <property type="entry name" value="TPR-like_helical_dom_sf"/>
</dbReference>
<evidence type="ECO:0000256" key="1">
    <source>
        <dbReference type="ARBA" id="ARBA00004196"/>
    </source>
</evidence>
<accession>A0ABV7LF55</accession>
<gene>
    <name evidence="7" type="primary">ccmI</name>
    <name evidence="7" type="ORF">ACFOEX_09230</name>
</gene>